<dbReference type="SMART" id="SM00457">
    <property type="entry name" value="MACPF"/>
    <property type="match status" value="1"/>
</dbReference>
<feature type="compositionally biased region" description="Low complexity" evidence="9">
    <location>
        <begin position="266"/>
        <end position="284"/>
    </location>
</feature>
<dbReference type="PROSITE" id="PS00279">
    <property type="entry name" value="MACPF_1"/>
    <property type="match status" value="1"/>
</dbReference>
<evidence type="ECO:0000256" key="10">
    <source>
        <dbReference type="SAM" id="SignalP"/>
    </source>
</evidence>
<dbReference type="Pfam" id="PF01823">
    <property type="entry name" value="MACPF"/>
    <property type="match status" value="1"/>
</dbReference>
<dbReference type="GO" id="GO:0031640">
    <property type="term" value="P:killing of cells of another organism"/>
    <property type="evidence" value="ECO:0007669"/>
    <property type="project" value="UniProtKB-KW"/>
</dbReference>
<evidence type="ECO:0000313" key="13">
    <source>
        <dbReference type="Ensembl" id="ENSPSIP00000006756.1"/>
    </source>
</evidence>
<keyword evidence="6" id="KW-0204">Cytolysis</keyword>
<dbReference type="GeneTree" id="ENSGT00530000063725"/>
<feature type="domain" description="C2" evidence="11">
    <location>
        <begin position="382"/>
        <end position="501"/>
    </location>
</feature>
<keyword evidence="4" id="KW-0964">Secreted</keyword>
<name>K7FFE6_PELSI</name>
<evidence type="ECO:0008006" key="15">
    <source>
        <dbReference type="Google" id="ProtNLM"/>
    </source>
</evidence>
<reference evidence="13" key="4">
    <citation type="submission" date="2025-09" db="UniProtKB">
        <authorList>
            <consortium name="Ensembl"/>
        </authorList>
    </citation>
    <scope>IDENTIFICATION</scope>
</reference>
<dbReference type="GO" id="GO:0005576">
    <property type="term" value="C:extracellular region"/>
    <property type="evidence" value="ECO:0007669"/>
    <property type="project" value="UniProtKB-SubCell"/>
</dbReference>
<keyword evidence="7" id="KW-0472">Membrane</keyword>
<dbReference type="EMBL" id="AGCU01161207">
    <property type="status" value="NOT_ANNOTATED_CDS"/>
    <property type="molecule type" value="Genomic_DNA"/>
</dbReference>
<evidence type="ECO:0000256" key="5">
    <source>
        <dbReference type="ARBA" id="ARBA00022729"/>
    </source>
</evidence>
<evidence type="ECO:0000256" key="1">
    <source>
        <dbReference type="ARBA" id="ARBA00004370"/>
    </source>
</evidence>
<evidence type="ECO:0000256" key="4">
    <source>
        <dbReference type="ARBA" id="ARBA00022525"/>
    </source>
</evidence>
<sequence>MATARVFIPLLLLVLVPGVSPFCRTGTAQECRRSVAFVPGHSLVREGIDVTTLGWTGNYLVDTSLWRGPNGTCTLCRNPLQGGQLQRAPLAVTDWKVNILCNRELSTSVQESAVAVARAMASDVNNDWKVELELPGESMGRALEGTRSELSGFAYEKEQQDKFMFVLHELPCGYYRMRVPPNPPLTPLFAQALSDLLPTYDPSTYRPFLATYGTHYVSQAVLGGRVRQLTAIPTCRAALDGLTDAEIKERLSSQFLQDLGLSQLPSGSHAQEPSSQSSWSSQAAYTDHRTEVTGGHGHANLLYSTKQDPRALSAWLESLKASPGLISFSLSPIHTLVRPGDPRREALRQAVKEYVAERGQRRCPRRCPQGGYADPLEPCKCRCSGNPFTNSMCCSLQRGLARLKVHMMSGKDLWGDPLSPSDPYVKVIFQGQKLQTRYIKDNNNPQWFEDLDFGVVTLPVKPELEVEVRDSDPWPWVDSHLGTCHAHLKASRNVTQSCVVSPGLVTYSYSLECGPNLGGDTCQEYVPPNSCLFFPSGRMRVPPNPPLTPLF</sequence>
<keyword evidence="8" id="KW-1015">Disulfide bond</keyword>
<evidence type="ECO:0000313" key="14">
    <source>
        <dbReference type="Proteomes" id="UP000007267"/>
    </source>
</evidence>
<dbReference type="OMA" id="THYISNV"/>
<dbReference type="PANTHER" id="PTHR46096:SF3">
    <property type="entry name" value="PERFORIN-1"/>
    <property type="match status" value="1"/>
</dbReference>
<reference evidence="14" key="1">
    <citation type="submission" date="2011-10" db="EMBL/GenBank/DDBJ databases">
        <authorList>
            <consortium name="Soft-shell Turtle Genome Consortium"/>
        </authorList>
    </citation>
    <scope>NUCLEOTIDE SEQUENCE [LARGE SCALE GENOMIC DNA]</scope>
    <source>
        <strain evidence="14">Daiwa-1</strain>
    </source>
</reference>
<protein>
    <recommendedName>
        <fullName evidence="15">Perforin 1</fullName>
    </recommendedName>
</protein>
<dbReference type="Pfam" id="PF00168">
    <property type="entry name" value="C2"/>
    <property type="match status" value="1"/>
</dbReference>
<keyword evidence="14" id="KW-1185">Reference proteome</keyword>
<dbReference type="GO" id="GO:0051607">
    <property type="term" value="P:defense response to virus"/>
    <property type="evidence" value="ECO:0007669"/>
    <property type="project" value="TreeGrafter"/>
</dbReference>
<keyword evidence="5 10" id="KW-0732">Signal</keyword>
<dbReference type="GO" id="GO:0001913">
    <property type="term" value="P:T cell mediated cytotoxicity"/>
    <property type="evidence" value="ECO:0007669"/>
    <property type="project" value="TreeGrafter"/>
</dbReference>
<evidence type="ECO:0000256" key="6">
    <source>
        <dbReference type="ARBA" id="ARBA00022852"/>
    </source>
</evidence>
<evidence type="ECO:0000256" key="3">
    <source>
        <dbReference type="ARBA" id="ARBA00009214"/>
    </source>
</evidence>
<dbReference type="eggNOG" id="ENOG502T6SX">
    <property type="taxonomic scope" value="Eukaryota"/>
</dbReference>
<feature type="region of interest" description="Disordered" evidence="9">
    <location>
        <begin position="263"/>
        <end position="286"/>
    </location>
</feature>
<evidence type="ECO:0000256" key="8">
    <source>
        <dbReference type="ARBA" id="ARBA00023157"/>
    </source>
</evidence>
<reference evidence="14" key="2">
    <citation type="journal article" date="2013" name="Nat. Genet.">
        <title>The draft genomes of soft-shell turtle and green sea turtle yield insights into the development and evolution of the turtle-specific body plan.</title>
        <authorList>
            <person name="Wang Z."/>
            <person name="Pascual-Anaya J."/>
            <person name="Zadissa A."/>
            <person name="Li W."/>
            <person name="Niimura Y."/>
            <person name="Huang Z."/>
            <person name="Li C."/>
            <person name="White S."/>
            <person name="Xiong Z."/>
            <person name="Fang D."/>
            <person name="Wang B."/>
            <person name="Ming Y."/>
            <person name="Chen Y."/>
            <person name="Zheng Y."/>
            <person name="Kuraku S."/>
            <person name="Pignatelli M."/>
            <person name="Herrero J."/>
            <person name="Beal K."/>
            <person name="Nozawa M."/>
            <person name="Li Q."/>
            <person name="Wang J."/>
            <person name="Zhang H."/>
            <person name="Yu L."/>
            <person name="Shigenobu S."/>
            <person name="Wang J."/>
            <person name="Liu J."/>
            <person name="Flicek P."/>
            <person name="Searle S."/>
            <person name="Wang J."/>
            <person name="Kuratani S."/>
            <person name="Yin Y."/>
            <person name="Aken B."/>
            <person name="Zhang G."/>
            <person name="Irie N."/>
        </authorList>
    </citation>
    <scope>NUCLEOTIDE SEQUENCE [LARGE SCALE GENOMIC DNA]</scope>
    <source>
        <strain evidence="14">Daiwa-1</strain>
    </source>
</reference>
<dbReference type="InterPro" id="IPR035892">
    <property type="entry name" value="C2_domain_sf"/>
</dbReference>
<dbReference type="Gene3D" id="2.60.40.150">
    <property type="entry name" value="C2 domain"/>
    <property type="match status" value="1"/>
</dbReference>
<organism evidence="13 14">
    <name type="scientific">Pelodiscus sinensis</name>
    <name type="common">Chinese softshell turtle</name>
    <name type="synonym">Trionyx sinensis</name>
    <dbReference type="NCBI Taxonomy" id="13735"/>
    <lineage>
        <taxon>Eukaryota</taxon>
        <taxon>Metazoa</taxon>
        <taxon>Chordata</taxon>
        <taxon>Craniata</taxon>
        <taxon>Vertebrata</taxon>
        <taxon>Euteleostomi</taxon>
        <taxon>Archelosauria</taxon>
        <taxon>Testudinata</taxon>
        <taxon>Testudines</taxon>
        <taxon>Cryptodira</taxon>
        <taxon>Trionychia</taxon>
        <taxon>Trionychidae</taxon>
        <taxon>Pelodiscus</taxon>
    </lineage>
</organism>
<proteinExistence type="inferred from homology"/>
<dbReference type="PROSITE" id="PS50004">
    <property type="entry name" value="C2"/>
    <property type="match status" value="1"/>
</dbReference>
<comment type="subcellular location">
    <subcellularLocation>
        <location evidence="1">Membrane</location>
    </subcellularLocation>
    <subcellularLocation>
        <location evidence="2">Secreted</location>
    </subcellularLocation>
</comment>
<evidence type="ECO:0000256" key="7">
    <source>
        <dbReference type="ARBA" id="ARBA00023136"/>
    </source>
</evidence>
<dbReference type="AlphaFoldDB" id="K7FFE6"/>
<feature type="signal peptide" evidence="10">
    <location>
        <begin position="1"/>
        <end position="21"/>
    </location>
</feature>
<evidence type="ECO:0000259" key="12">
    <source>
        <dbReference type="PROSITE" id="PS51412"/>
    </source>
</evidence>
<dbReference type="GO" id="GO:0005579">
    <property type="term" value="C:membrane attack complex"/>
    <property type="evidence" value="ECO:0007669"/>
    <property type="project" value="InterPro"/>
</dbReference>
<dbReference type="SUPFAM" id="SSF49562">
    <property type="entry name" value="C2 domain (Calcium/lipid-binding domain, CaLB)"/>
    <property type="match status" value="1"/>
</dbReference>
<dbReference type="GO" id="GO:0022829">
    <property type="term" value="F:wide pore channel activity"/>
    <property type="evidence" value="ECO:0007669"/>
    <property type="project" value="TreeGrafter"/>
</dbReference>
<evidence type="ECO:0000256" key="2">
    <source>
        <dbReference type="ARBA" id="ARBA00004613"/>
    </source>
</evidence>
<evidence type="ECO:0000256" key="9">
    <source>
        <dbReference type="SAM" id="MobiDB-lite"/>
    </source>
</evidence>
<dbReference type="HOGENOM" id="CLU_039516_2_0_1"/>
<accession>K7FFE6</accession>
<dbReference type="SMART" id="SM00239">
    <property type="entry name" value="C2"/>
    <property type="match status" value="1"/>
</dbReference>
<dbReference type="EMBL" id="AGCU01161206">
    <property type="status" value="NOT_ANNOTATED_CDS"/>
    <property type="molecule type" value="Genomic_DNA"/>
</dbReference>
<dbReference type="InterPro" id="IPR020863">
    <property type="entry name" value="MACPF_CS"/>
</dbReference>
<feature type="chain" id="PRO_5003904122" description="Perforin 1" evidence="10">
    <location>
        <begin position="22"/>
        <end position="551"/>
    </location>
</feature>
<dbReference type="InterPro" id="IPR052784">
    <property type="entry name" value="Perforin-1_pore-forming"/>
</dbReference>
<comment type="similarity">
    <text evidence="3">Belongs to the complement C6/C7/C8/C9 family.</text>
</comment>
<dbReference type="GO" id="GO:0001771">
    <property type="term" value="P:immunological synapse formation"/>
    <property type="evidence" value="ECO:0007669"/>
    <property type="project" value="TreeGrafter"/>
</dbReference>
<dbReference type="PANTHER" id="PTHR46096">
    <property type="entry name" value="PERFORIN-1"/>
    <property type="match status" value="1"/>
</dbReference>
<dbReference type="Proteomes" id="UP000007267">
    <property type="component" value="Unassembled WGS sequence"/>
</dbReference>
<dbReference type="EMBL" id="AGCU01161208">
    <property type="status" value="NOT_ANNOTATED_CDS"/>
    <property type="molecule type" value="Genomic_DNA"/>
</dbReference>
<dbReference type="PRINTS" id="PR00764">
    <property type="entry name" value="COMPLEMENTC9"/>
</dbReference>
<evidence type="ECO:0000259" key="11">
    <source>
        <dbReference type="PROSITE" id="PS50004"/>
    </source>
</evidence>
<dbReference type="STRING" id="13735.ENSPSIP00000006756"/>
<dbReference type="InterPro" id="IPR001862">
    <property type="entry name" value="MAC_perforin"/>
</dbReference>
<dbReference type="Ensembl" id="ENSPSIT00000006794.1">
    <property type="protein sequence ID" value="ENSPSIP00000006756.1"/>
    <property type="gene ID" value="ENSPSIG00000006225.1"/>
</dbReference>
<dbReference type="PROSITE" id="PS51412">
    <property type="entry name" value="MACPF_2"/>
    <property type="match status" value="1"/>
</dbReference>
<dbReference type="InterPro" id="IPR020864">
    <property type="entry name" value="MACPF"/>
</dbReference>
<dbReference type="InterPro" id="IPR000008">
    <property type="entry name" value="C2_dom"/>
</dbReference>
<reference evidence="13" key="3">
    <citation type="submission" date="2025-08" db="UniProtKB">
        <authorList>
            <consortium name="Ensembl"/>
        </authorList>
    </citation>
    <scope>IDENTIFICATION</scope>
</reference>
<feature type="domain" description="MACPF" evidence="12">
    <location>
        <begin position="27"/>
        <end position="362"/>
    </location>
</feature>